<reference evidence="1 2" key="1">
    <citation type="journal article" date="2019" name="Genome Biol. Evol.">
        <title>Insights into the evolution of the New World diploid cottons (Gossypium, subgenus Houzingenia) based on genome sequencing.</title>
        <authorList>
            <person name="Grover C.E."/>
            <person name="Arick M.A. 2nd"/>
            <person name="Thrash A."/>
            <person name="Conover J.L."/>
            <person name="Sanders W.S."/>
            <person name="Peterson D.G."/>
            <person name="Frelichowski J.E."/>
            <person name="Scheffler J.A."/>
            <person name="Scheffler B.E."/>
            <person name="Wendel J.F."/>
        </authorList>
    </citation>
    <scope>NUCLEOTIDE SEQUENCE [LARGE SCALE GENOMIC DNA]</scope>
    <source>
        <strain evidence="1">27</strain>
        <tissue evidence="1">Leaf</tissue>
    </source>
</reference>
<name>A0A7J8SLJ4_GOSDV</name>
<gene>
    <name evidence="1" type="ORF">Godav_004082</name>
</gene>
<protein>
    <submittedName>
        <fullName evidence="1">Uncharacterized protein</fullName>
    </submittedName>
</protein>
<evidence type="ECO:0000313" key="1">
    <source>
        <dbReference type="EMBL" id="MBA0626412.1"/>
    </source>
</evidence>
<comment type="caution">
    <text evidence="1">The sequence shown here is derived from an EMBL/GenBank/DDBJ whole genome shotgun (WGS) entry which is preliminary data.</text>
</comment>
<sequence length="46" mass="5236">MPPCEEFQTKGLEGAPSNDIGFIRESVMNILKESNIKKIDKKKENK</sequence>
<evidence type="ECO:0000313" key="2">
    <source>
        <dbReference type="Proteomes" id="UP000593561"/>
    </source>
</evidence>
<proteinExistence type="predicted"/>
<organism evidence="1 2">
    <name type="scientific">Gossypium davidsonii</name>
    <name type="common">Davidson's cotton</name>
    <name type="synonym">Gossypium klotzschianum subsp. davidsonii</name>
    <dbReference type="NCBI Taxonomy" id="34287"/>
    <lineage>
        <taxon>Eukaryota</taxon>
        <taxon>Viridiplantae</taxon>
        <taxon>Streptophyta</taxon>
        <taxon>Embryophyta</taxon>
        <taxon>Tracheophyta</taxon>
        <taxon>Spermatophyta</taxon>
        <taxon>Magnoliopsida</taxon>
        <taxon>eudicotyledons</taxon>
        <taxon>Gunneridae</taxon>
        <taxon>Pentapetalae</taxon>
        <taxon>rosids</taxon>
        <taxon>malvids</taxon>
        <taxon>Malvales</taxon>
        <taxon>Malvaceae</taxon>
        <taxon>Malvoideae</taxon>
        <taxon>Gossypium</taxon>
    </lineage>
</organism>
<dbReference type="AlphaFoldDB" id="A0A7J8SLJ4"/>
<dbReference type="EMBL" id="JABFAC010000010">
    <property type="protein sequence ID" value="MBA0626412.1"/>
    <property type="molecule type" value="Genomic_DNA"/>
</dbReference>
<dbReference type="Proteomes" id="UP000593561">
    <property type="component" value="Unassembled WGS sequence"/>
</dbReference>
<keyword evidence="2" id="KW-1185">Reference proteome</keyword>
<accession>A0A7J8SLJ4</accession>